<dbReference type="PANTHER" id="PTHR46663">
    <property type="entry name" value="DIGUANYLATE CYCLASE DGCT-RELATED"/>
    <property type="match status" value="1"/>
</dbReference>
<gene>
    <name evidence="3" type="ORF">FAK_09620</name>
</gene>
<evidence type="ECO:0000259" key="2">
    <source>
        <dbReference type="PROSITE" id="PS50887"/>
    </source>
</evidence>
<dbReference type="CDD" id="cd01949">
    <property type="entry name" value="GGDEF"/>
    <property type="match status" value="1"/>
</dbReference>
<accession>A0AAU9ETN0</accession>
<dbReference type="EMBL" id="AP028679">
    <property type="protein sequence ID" value="BEQ13896.1"/>
    <property type="molecule type" value="Genomic_DNA"/>
</dbReference>
<name>A0AAU9ETN0_9BACT</name>
<dbReference type="GO" id="GO:0003824">
    <property type="term" value="F:catalytic activity"/>
    <property type="evidence" value="ECO:0007669"/>
    <property type="project" value="UniProtKB-ARBA"/>
</dbReference>
<dbReference type="Pfam" id="PF21623">
    <property type="entry name" value="HK_sensor_dom_bact"/>
    <property type="match status" value="1"/>
</dbReference>
<sequence>MKAGNQKKHTVSTKGVRLLFFIIFVSVGTILAGIITFIYQLETEGYFERLKEHESFAVKVSSQLTDKIFEDVTADLKYLSQQQAVLDFFKHNQKQDLEIIAQDFFTFSKVKNKYDQVRLLNAQGMEIVRVNYDRGHPAIVSRDQLQNKAKRYYFADTFAMGKGEVFVSPFDLNIENGVVEKPLKPMIRFGMVVFDPEGNKRGVVLLNYLGDRLLKLLEQAGKAMFGQPLLLNRKGYWIMGPQKSDDWGFMLAGRENKTIYNRFPVSAATILSQHSGQLYNKEGMFSFANIYPLKVGQQSSCGAAAAFERSTEGLTAEQYHWILISYMSPDNVKAYSFGLLTNLAILGSALFLLTALASWLIAGAIVRKRLYRAELYKMAHFDELTKLPNRALFYDRLNQTYETCKRYDRSFALLNIDLDDFKNVNDSLGHGAGDMLLKEVSGRMLGIVRKSDTVARMGGDEFMIILAELPGPQAVEAVAQKLLDSLTKPVVLDGQQAQVGACIGSAIYPDDSTDLAQLIKMADMAMYACKAEGKNMAKTYSSLSR</sequence>
<evidence type="ECO:0000256" key="1">
    <source>
        <dbReference type="SAM" id="Phobius"/>
    </source>
</evidence>
<dbReference type="InterPro" id="IPR029151">
    <property type="entry name" value="Sensor-like_sf"/>
</dbReference>
<dbReference type="Pfam" id="PF00990">
    <property type="entry name" value="GGDEF"/>
    <property type="match status" value="1"/>
</dbReference>
<organism evidence="3 4">
    <name type="scientific">Desulfoferula mesophila</name>
    <dbReference type="NCBI Taxonomy" id="3058419"/>
    <lineage>
        <taxon>Bacteria</taxon>
        <taxon>Pseudomonadati</taxon>
        <taxon>Thermodesulfobacteriota</taxon>
        <taxon>Desulfarculia</taxon>
        <taxon>Desulfarculales</taxon>
        <taxon>Desulfarculaceae</taxon>
        <taxon>Desulfoferula</taxon>
    </lineage>
</organism>
<dbReference type="Gene3D" id="3.30.70.270">
    <property type="match status" value="1"/>
</dbReference>
<dbReference type="KEGG" id="dmp:FAK_09620"/>
<keyword evidence="4" id="KW-1185">Reference proteome</keyword>
<dbReference type="FunFam" id="3.30.70.270:FF:000001">
    <property type="entry name" value="Diguanylate cyclase domain protein"/>
    <property type="match status" value="1"/>
</dbReference>
<evidence type="ECO:0000313" key="4">
    <source>
        <dbReference type="Proteomes" id="UP001366166"/>
    </source>
</evidence>
<dbReference type="InterPro" id="IPR000160">
    <property type="entry name" value="GGDEF_dom"/>
</dbReference>
<dbReference type="PANTHER" id="PTHR46663:SF3">
    <property type="entry name" value="SLL0267 PROTEIN"/>
    <property type="match status" value="1"/>
</dbReference>
<keyword evidence="1" id="KW-0472">Membrane</keyword>
<dbReference type="InterPro" id="IPR052163">
    <property type="entry name" value="DGC-Regulatory_Protein"/>
</dbReference>
<dbReference type="PROSITE" id="PS50887">
    <property type="entry name" value="GGDEF"/>
    <property type="match status" value="1"/>
</dbReference>
<reference evidence="4" key="1">
    <citation type="journal article" date="2023" name="Arch. Microbiol.">
        <title>Desulfoferula mesophilus gen. nov. sp. nov., a mesophilic sulfate-reducing bacterium isolated from a brackish lake sediment.</title>
        <authorList>
            <person name="Watanabe T."/>
            <person name="Yabe T."/>
            <person name="Tsuji J.M."/>
            <person name="Fukui M."/>
        </authorList>
    </citation>
    <scope>NUCLEOTIDE SEQUENCE [LARGE SCALE GENOMIC DNA]</scope>
    <source>
        <strain evidence="4">12FAK</strain>
    </source>
</reference>
<dbReference type="SUPFAM" id="SSF103190">
    <property type="entry name" value="Sensory domain-like"/>
    <property type="match status" value="2"/>
</dbReference>
<dbReference type="SUPFAM" id="SSF55073">
    <property type="entry name" value="Nucleotide cyclase"/>
    <property type="match status" value="1"/>
</dbReference>
<feature type="transmembrane region" description="Helical" evidence="1">
    <location>
        <begin position="334"/>
        <end position="362"/>
    </location>
</feature>
<dbReference type="InterPro" id="IPR029787">
    <property type="entry name" value="Nucleotide_cyclase"/>
</dbReference>
<keyword evidence="1" id="KW-1133">Transmembrane helix</keyword>
<keyword evidence="1" id="KW-0812">Transmembrane</keyword>
<dbReference type="Gene3D" id="3.30.450.20">
    <property type="entry name" value="PAS domain"/>
    <property type="match status" value="2"/>
</dbReference>
<dbReference type="InterPro" id="IPR048760">
    <property type="entry name" value="VP0354-like_sensor_dom"/>
</dbReference>
<dbReference type="InterPro" id="IPR043128">
    <property type="entry name" value="Rev_trsase/Diguanyl_cyclase"/>
</dbReference>
<proteinExistence type="predicted"/>
<feature type="domain" description="GGDEF" evidence="2">
    <location>
        <begin position="409"/>
        <end position="542"/>
    </location>
</feature>
<dbReference type="SMART" id="SM00267">
    <property type="entry name" value="GGDEF"/>
    <property type="match status" value="1"/>
</dbReference>
<feature type="transmembrane region" description="Helical" evidence="1">
    <location>
        <begin position="18"/>
        <end position="39"/>
    </location>
</feature>
<dbReference type="RefSeq" id="WP_338605629.1">
    <property type="nucleotide sequence ID" value="NZ_AP028679.1"/>
</dbReference>
<evidence type="ECO:0000313" key="3">
    <source>
        <dbReference type="EMBL" id="BEQ13896.1"/>
    </source>
</evidence>
<dbReference type="AlphaFoldDB" id="A0AAU9ETN0"/>
<dbReference type="Proteomes" id="UP001366166">
    <property type="component" value="Chromosome"/>
</dbReference>
<dbReference type="NCBIfam" id="TIGR00254">
    <property type="entry name" value="GGDEF"/>
    <property type="match status" value="1"/>
</dbReference>
<protein>
    <submittedName>
        <fullName evidence="3">GGDEF domain-containing protein</fullName>
    </submittedName>
</protein>